<dbReference type="Gene3D" id="3.40.190.290">
    <property type="match status" value="1"/>
</dbReference>
<dbReference type="RefSeq" id="WP_111417332.1">
    <property type="nucleotide sequence ID" value="NZ_NPEX01000006.1"/>
</dbReference>
<keyword evidence="2" id="KW-0805">Transcription regulation</keyword>
<dbReference type="SUPFAM" id="SSF53850">
    <property type="entry name" value="Periplasmic binding protein-like II"/>
    <property type="match status" value="1"/>
</dbReference>
<comment type="similarity">
    <text evidence="1">Belongs to the LysR transcriptional regulatory family.</text>
</comment>
<dbReference type="OrthoDB" id="5297263at2"/>
<evidence type="ECO:0000259" key="5">
    <source>
        <dbReference type="PROSITE" id="PS50931"/>
    </source>
</evidence>
<sequence length="312" mass="34374">MRHLRILRYVDEVARTGSIRKAAERLAVTASAVNRRIMDLEEELGAALFERKPRGVRLTAAGEVFVRYLREQAGDVERMKSQIEDLRGMKRGTVRIACSQALAYDFLPQQIAAFRQRHPNVVFEVRVADHDRAMAELENYAVDLVAVYRPSFHAGFRPLMSVEQRLVALMPEDHPLAAKTVLRLRDCAAHPVALADRTLGGRQLVDAACARLGITLRIVAESNSFEMLRGLVRRDRVLSFQIEIGADVSPDATPGVVTRPLDPRDAPGAELVVGQLRSRNLPIPAAVFLEQLIRAIAGIPGQAAGAVAQPEG</sequence>
<evidence type="ECO:0000313" key="7">
    <source>
        <dbReference type="Proteomes" id="UP000249130"/>
    </source>
</evidence>
<dbReference type="GO" id="GO:0003700">
    <property type="term" value="F:DNA-binding transcription factor activity"/>
    <property type="evidence" value="ECO:0007669"/>
    <property type="project" value="InterPro"/>
</dbReference>
<dbReference type="GO" id="GO:0005829">
    <property type="term" value="C:cytosol"/>
    <property type="evidence" value="ECO:0007669"/>
    <property type="project" value="TreeGrafter"/>
</dbReference>
<dbReference type="AlphaFoldDB" id="A0A327L481"/>
<dbReference type="GO" id="GO:0003677">
    <property type="term" value="F:DNA binding"/>
    <property type="evidence" value="ECO:0007669"/>
    <property type="project" value="UniProtKB-KW"/>
</dbReference>
<evidence type="ECO:0000256" key="1">
    <source>
        <dbReference type="ARBA" id="ARBA00009437"/>
    </source>
</evidence>
<dbReference type="Pfam" id="PF00126">
    <property type="entry name" value="HTH_1"/>
    <property type="match status" value="1"/>
</dbReference>
<dbReference type="InterPro" id="IPR050950">
    <property type="entry name" value="HTH-type_LysR_regulators"/>
</dbReference>
<protein>
    <recommendedName>
        <fullName evidence="5">HTH lysR-type domain-containing protein</fullName>
    </recommendedName>
</protein>
<proteinExistence type="inferred from homology"/>
<keyword evidence="4" id="KW-0804">Transcription</keyword>
<dbReference type="Pfam" id="PF03466">
    <property type="entry name" value="LysR_substrate"/>
    <property type="match status" value="1"/>
</dbReference>
<organism evidence="6 7">
    <name type="scientific">Rhodoplanes roseus</name>
    <dbReference type="NCBI Taxonomy" id="29409"/>
    <lineage>
        <taxon>Bacteria</taxon>
        <taxon>Pseudomonadati</taxon>
        <taxon>Pseudomonadota</taxon>
        <taxon>Alphaproteobacteria</taxon>
        <taxon>Hyphomicrobiales</taxon>
        <taxon>Nitrobacteraceae</taxon>
        <taxon>Rhodoplanes</taxon>
    </lineage>
</organism>
<dbReference type="PANTHER" id="PTHR30419:SF8">
    <property type="entry name" value="NITROGEN ASSIMILATION TRANSCRIPTIONAL ACTIVATOR-RELATED"/>
    <property type="match status" value="1"/>
</dbReference>
<accession>A0A327L481</accession>
<keyword evidence="3" id="KW-0238">DNA-binding</keyword>
<dbReference type="InterPro" id="IPR005119">
    <property type="entry name" value="LysR_subst-bd"/>
</dbReference>
<keyword evidence="7" id="KW-1185">Reference proteome</keyword>
<gene>
    <name evidence="6" type="ORF">CH341_01860</name>
</gene>
<dbReference type="Gene3D" id="1.10.10.10">
    <property type="entry name" value="Winged helix-like DNA-binding domain superfamily/Winged helix DNA-binding domain"/>
    <property type="match status" value="1"/>
</dbReference>
<dbReference type="InterPro" id="IPR036390">
    <property type="entry name" value="WH_DNA-bd_sf"/>
</dbReference>
<dbReference type="PROSITE" id="PS50931">
    <property type="entry name" value="HTH_LYSR"/>
    <property type="match status" value="1"/>
</dbReference>
<dbReference type="SUPFAM" id="SSF46785">
    <property type="entry name" value="Winged helix' DNA-binding domain"/>
    <property type="match status" value="1"/>
</dbReference>
<evidence type="ECO:0000256" key="3">
    <source>
        <dbReference type="ARBA" id="ARBA00023125"/>
    </source>
</evidence>
<evidence type="ECO:0000256" key="4">
    <source>
        <dbReference type="ARBA" id="ARBA00023163"/>
    </source>
</evidence>
<evidence type="ECO:0000256" key="2">
    <source>
        <dbReference type="ARBA" id="ARBA00023015"/>
    </source>
</evidence>
<dbReference type="PANTHER" id="PTHR30419">
    <property type="entry name" value="HTH-TYPE TRANSCRIPTIONAL REGULATOR YBHD"/>
    <property type="match status" value="1"/>
</dbReference>
<name>A0A327L481_9BRAD</name>
<dbReference type="InterPro" id="IPR000847">
    <property type="entry name" value="LysR_HTH_N"/>
</dbReference>
<dbReference type="EMBL" id="NPEX01000006">
    <property type="protein sequence ID" value="RAI45870.1"/>
    <property type="molecule type" value="Genomic_DNA"/>
</dbReference>
<dbReference type="FunFam" id="1.10.10.10:FF:000001">
    <property type="entry name" value="LysR family transcriptional regulator"/>
    <property type="match status" value="1"/>
</dbReference>
<reference evidence="6 7" key="1">
    <citation type="submission" date="2017-07" db="EMBL/GenBank/DDBJ databases">
        <title>Draft Genome Sequences of Select Purple Nonsulfur Bacteria.</title>
        <authorList>
            <person name="Lasarre B."/>
            <person name="Mckinlay J.B."/>
        </authorList>
    </citation>
    <scope>NUCLEOTIDE SEQUENCE [LARGE SCALE GENOMIC DNA]</scope>
    <source>
        <strain evidence="6 7">DSM 5909</strain>
    </source>
</reference>
<evidence type="ECO:0000313" key="6">
    <source>
        <dbReference type="EMBL" id="RAI45870.1"/>
    </source>
</evidence>
<dbReference type="Proteomes" id="UP000249130">
    <property type="component" value="Unassembled WGS sequence"/>
</dbReference>
<dbReference type="InterPro" id="IPR036388">
    <property type="entry name" value="WH-like_DNA-bd_sf"/>
</dbReference>
<comment type="caution">
    <text evidence="6">The sequence shown here is derived from an EMBL/GenBank/DDBJ whole genome shotgun (WGS) entry which is preliminary data.</text>
</comment>
<feature type="domain" description="HTH lysR-type" evidence="5">
    <location>
        <begin position="1"/>
        <end position="59"/>
    </location>
</feature>